<dbReference type="InterPro" id="IPR042226">
    <property type="entry name" value="eFR1_2_sf"/>
</dbReference>
<dbReference type="InterPro" id="IPR029064">
    <property type="entry name" value="Ribosomal_eL30-like_sf"/>
</dbReference>
<evidence type="ECO:0000313" key="2">
    <source>
        <dbReference type="EMBL" id="HCE17746.1"/>
    </source>
</evidence>
<dbReference type="EMBL" id="DF967966">
    <property type="protein sequence ID" value="GAP08470.1"/>
    <property type="molecule type" value="Genomic_DNA"/>
</dbReference>
<sequence length="364" mass="40282">MITEHDLRELVEFTANAPVLSLYLNLDPTLGNADAHKLRARSILKDIYLPQDVEAITRYLDHEYNWSGRGLAIFSCAPEGFFRAYPLGVPVRSAVHISDRPSVKILTELLDNYGGYGVVLIDKQGARVFHFHLGELVDQEGFMGEEVKHVKRGGASTFPGRRGGVAGRTRAMEEQIDRNMKEAAEFCVRFFESRRIRRILIGGTDENVKHLMNDLPKTWQSLIVGTFPMSLTANQNEVLARALEVGAQAEAESEAQLVDQLVTGAAKGSGAVVGLEDTLAAVNDGRVQLLVIAEGFRKVGYRHRETEALAVKPPDDDDPTAWEKVFDVIDLAVNRVMRSGGEVEVIHSVEDFEKVGNIGALLRY</sequence>
<organism evidence="2 4">
    <name type="scientific">Anaerolinea thermolimosa</name>
    <dbReference type="NCBI Taxonomy" id="229919"/>
    <lineage>
        <taxon>Bacteria</taxon>
        <taxon>Bacillati</taxon>
        <taxon>Chloroflexota</taxon>
        <taxon>Anaerolineae</taxon>
        <taxon>Anaerolineales</taxon>
        <taxon>Anaerolineaceae</taxon>
        <taxon>Anaerolinea</taxon>
    </lineage>
</organism>
<evidence type="ECO:0000313" key="3">
    <source>
        <dbReference type="Proteomes" id="UP000253922"/>
    </source>
</evidence>
<dbReference type="InterPro" id="IPR041202">
    <property type="entry name" value="BaeRF_family10"/>
</dbReference>
<dbReference type="Pfam" id="PF18854">
    <property type="entry name" value="baeRF_family10"/>
    <property type="match status" value="1"/>
</dbReference>
<dbReference type="STRING" id="229919.GCA_001050195_03310"/>
<dbReference type="Gene3D" id="3.30.1330.30">
    <property type="match status" value="1"/>
</dbReference>
<dbReference type="Proteomes" id="UP000253922">
    <property type="component" value="Unassembled WGS sequence"/>
</dbReference>
<protein>
    <submittedName>
        <fullName evidence="1">Peptide chain release factor 1</fullName>
    </submittedName>
</protein>
<accession>A0A3D1JJE9</accession>
<dbReference type="OrthoDB" id="5241360at2"/>
<reference evidence="1" key="1">
    <citation type="journal article" date="2015" name="Genome Announc.">
        <title>Draft Genome Sequences of Anaerolinea thermolimosa IMO-1, Bellilinea caldifistulae GOMI-1, Leptolinea tardivitalis YMTK-2, Levilinea saccharolytica KIBI-1, Longilinea arvoryzae KOME-1, Previously Described as Members of the Class Anaerolineae (Chloroflexi).</title>
        <authorList>
            <person name="Matsuura N."/>
            <person name="Tourlousse M.D."/>
            <person name="Ohashi A."/>
            <person name="Hugenholtz P."/>
            <person name="Sekiguchi Y."/>
        </authorList>
    </citation>
    <scope>NUCLEOTIDE SEQUENCE</scope>
    <source>
        <strain evidence="1">IMO-1</strain>
    </source>
</reference>
<reference evidence="2 4" key="3">
    <citation type="journal article" date="2018" name="Nat. Biotechnol.">
        <title>A standardized bacterial taxonomy based on genome phylogeny substantially revises the tree of life.</title>
        <authorList>
            <person name="Parks D.H."/>
            <person name="Chuvochina M."/>
            <person name="Waite D.W."/>
            <person name="Rinke C."/>
            <person name="Skarshewski A."/>
            <person name="Chaumeil P.A."/>
            <person name="Hugenholtz P."/>
        </authorList>
    </citation>
    <scope>NUCLEOTIDE SEQUENCE [LARGE SCALE GENOMIC DNA]</scope>
    <source>
        <strain evidence="2">UBA8781</strain>
    </source>
</reference>
<name>A0A3D1JJE9_9CHLR</name>
<keyword evidence="3" id="KW-1185">Reference proteome</keyword>
<dbReference type="EMBL" id="DPBP01000031">
    <property type="protein sequence ID" value="HCE17746.1"/>
    <property type="molecule type" value="Genomic_DNA"/>
</dbReference>
<dbReference type="Proteomes" id="UP000264141">
    <property type="component" value="Unassembled WGS sequence"/>
</dbReference>
<dbReference type="Gene3D" id="3.30.420.60">
    <property type="entry name" value="eRF1 domain 2"/>
    <property type="match status" value="1"/>
</dbReference>
<evidence type="ECO:0000313" key="4">
    <source>
        <dbReference type="Proteomes" id="UP000264141"/>
    </source>
</evidence>
<proteinExistence type="predicted"/>
<dbReference type="AlphaFoldDB" id="A0A3D1JJE9"/>
<gene>
    <name evidence="1" type="ORF">ATHL_03375</name>
    <name evidence="2" type="ORF">DEQ80_07800</name>
</gene>
<reference evidence="3" key="2">
    <citation type="submission" date="2015-07" db="EMBL/GenBank/DDBJ databases">
        <title>Draft Genome Sequences of Anaerolinea thermolimosa IMO-1, Bellilinea caldifistulae GOMI-1, Leptolinea tardivitalis YMTK-2, Levilinea saccharolytica KIBI-1,Longilinea arvoryzae KOME-1, Previously Described as Members of the Anaerolineaceae (Chloroflexi).</title>
        <authorList>
            <person name="Sekiguchi Y."/>
            <person name="Ohashi A."/>
            <person name="Matsuura N."/>
            <person name="Tourlousse M.D."/>
        </authorList>
    </citation>
    <scope>NUCLEOTIDE SEQUENCE [LARGE SCALE GENOMIC DNA]</scope>
    <source>
        <strain evidence="3">IMO-1</strain>
    </source>
</reference>
<evidence type="ECO:0000313" key="1">
    <source>
        <dbReference type="EMBL" id="GAP08470.1"/>
    </source>
</evidence>
<dbReference type="SUPFAM" id="SSF55315">
    <property type="entry name" value="L30e-like"/>
    <property type="match status" value="1"/>
</dbReference>
<dbReference type="RefSeq" id="WP_062196083.1">
    <property type="nucleotide sequence ID" value="NZ_DF967966.1"/>
</dbReference>